<gene>
    <name evidence="1" type="ORF">HNE05_00415</name>
</gene>
<dbReference type="AlphaFoldDB" id="A0A6M8F413"/>
<keyword evidence="2" id="KW-1185">Reference proteome</keyword>
<dbReference type="Proteomes" id="UP000501379">
    <property type="component" value="Chromosome"/>
</dbReference>
<accession>A0A6M8F413</accession>
<organism evidence="1 2">
    <name type="scientific">Aquipseudomonas campi</name>
    <dbReference type="NCBI Taxonomy" id="2731681"/>
    <lineage>
        <taxon>Bacteria</taxon>
        <taxon>Pseudomonadati</taxon>
        <taxon>Pseudomonadota</taxon>
        <taxon>Gammaproteobacteria</taxon>
        <taxon>Pseudomonadales</taxon>
        <taxon>Pseudomonadaceae</taxon>
        <taxon>Aquipseudomonas</taxon>
    </lineage>
</organism>
<evidence type="ECO:0000313" key="2">
    <source>
        <dbReference type="Proteomes" id="UP000501379"/>
    </source>
</evidence>
<protein>
    <submittedName>
        <fullName evidence="1">Uncharacterized protein</fullName>
    </submittedName>
</protein>
<sequence length="62" mass="6940">MFFPYFVVARSSGNIIRIIQRSSPPGDSDTVMNVHASTMSLHRYQSLFDAGHDLISLKSVLQ</sequence>
<evidence type="ECO:0000313" key="1">
    <source>
        <dbReference type="EMBL" id="QKE61891.1"/>
    </source>
</evidence>
<reference evidence="1" key="1">
    <citation type="submission" date="2020-07" db="EMBL/GenBank/DDBJ databases">
        <title>Nitrate ammonifying Pseudomonas campi sp. nov. isolated from German agricultural grassland.</title>
        <authorList>
            <person name="Timsy T."/>
            <person name="Ulrich A."/>
            <person name="Spanner T."/>
            <person name="Foesel B."/>
            <person name="Kolb S."/>
            <person name="Horn M.A."/>
            <person name="Behrendt U."/>
        </authorList>
    </citation>
    <scope>NUCLEOTIDE SEQUENCE</scope>
    <source>
        <strain evidence="1">S1-A32-2</strain>
    </source>
</reference>
<name>A0A6M8F413_9GAMM</name>
<dbReference type="KEGG" id="pcam:HNE05_00415"/>
<proteinExistence type="predicted"/>
<dbReference type="EMBL" id="CP053697">
    <property type="protein sequence ID" value="QKE61891.1"/>
    <property type="molecule type" value="Genomic_DNA"/>
</dbReference>
<dbReference type="RefSeq" id="WP_173203113.1">
    <property type="nucleotide sequence ID" value="NZ_CP053697.2"/>
</dbReference>